<evidence type="ECO:0000256" key="5">
    <source>
        <dbReference type="ARBA" id="ARBA00023136"/>
    </source>
</evidence>
<proteinExistence type="predicted"/>
<evidence type="ECO:0000256" key="6">
    <source>
        <dbReference type="SAM" id="Phobius"/>
    </source>
</evidence>
<comment type="caution">
    <text evidence="8">The sequence shown here is derived from an EMBL/GenBank/DDBJ whole genome shotgun (WGS) entry which is preliminary data.</text>
</comment>
<evidence type="ECO:0000259" key="7">
    <source>
        <dbReference type="SMART" id="SM00849"/>
    </source>
</evidence>
<evidence type="ECO:0000256" key="2">
    <source>
        <dbReference type="ARBA" id="ARBA00022475"/>
    </source>
</evidence>
<protein>
    <submittedName>
        <fullName evidence="8">ComEC/Rec2 family competence protein</fullName>
    </submittedName>
</protein>
<evidence type="ECO:0000313" key="8">
    <source>
        <dbReference type="EMBL" id="MFD1891485.1"/>
    </source>
</evidence>
<name>A0ABW4RZD8_9ACTN</name>
<dbReference type="InterPro" id="IPR001279">
    <property type="entry name" value="Metallo-B-lactamas"/>
</dbReference>
<reference evidence="9" key="1">
    <citation type="journal article" date="2019" name="Int. J. Syst. Evol. Microbiol.">
        <title>The Global Catalogue of Microorganisms (GCM) 10K type strain sequencing project: providing services to taxonomists for standard genome sequencing and annotation.</title>
        <authorList>
            <consortium name="The Broad Institute Genomics Platform"/>
            <consortium name="The Broad Institute Genome Sequencing Center for Infectious Disease"/>
            <person name="Wu L."/>
            <person name="Ma J."/>
        </authorList>
    </citation>
    <scope>NUCLEOTIDE SEQUENCE [LARGE SCALE GENOMIC DNA]</scope>
    <source>
        <strain evidence="9">CAIM 431</strain>
    </source>
</reference>
<feature type="transmembrane region" description="Helical" evidence="6">
    <location>
        <begin position="427"/>
        <end position="449"/>
    </location>
</feature>
<dbReference type="Pfam" id="PF00753">
    <property type="entry name" value="Lactamase_B"/>
    <property type="match status" value="1"/>
</dbReference>
<evidence type="ECO:0000256" key="4">
    <source>
        <dbReference type="ARBA" id="ARBA00022989"/>
    </source>
</evidence>
<dbReference type="Pfam" id="PF03772">
    <property type="entry name" value="Competence"/>
    <property type="match status" value="1"/>
</dbReference>
<keyword evidence="9" id="KW-1185">Reference proteome</keyword>
<feature type="transmembrane region" description="Helical" evidence="6">
    <location>
        <begin position="329"/>
        <end position="349"/>
    </location>
</feature>
<accession>A0ABW4RZD8</accession>
<dbReference type="SUPFAM" id="SSF56281">
    <property type="entry name" value="Metallo-hydrolase/oxidoreductase"/>
    <property type="match status" value="1"/>
</dbReference>
<feature type="transmembrane region" description="Helical" evidence="6">
    <location>
        <begin position="403"/>
        <end position="421"/>
    </location>
</feature>
<feature type="transmembrane region" description="Helical" evidence="6">
    <location>
        <begin position="461"/>
        <end position="481"/>
    </location>
</feature>
<comment type="subcellular location">
    <subcellularLocation>
        <location evidence="1">Cell membrane</location>
        <topology evidence="1">Multi-pass membrane protein</topology>
    </subcellularLocation>
</comment>
<dbReference type="Proteomes" id="UP001597326">
    <property type="component" value="Unassembled WGS sequence"/>
</dbReference>
<evidence type="ECO:0000256" key="3">
    <source>
        <dbReference type="ARBA" id="ARBA00022692"/>
    </source>
</evidence>
<dbReference type="EMBL" id="JBHUFZ010000033">
    <property type="protein sequence ID" value="MFD1891485.1"/>
    <property type="molecule type" value="Genomic_DNA"/>
</dbReference>
<evidence type="ECO:0000256" key="1">
    <source>
        <dbReference type="ARBA" id="ARBA00004651"/>
    </source>
</evidence>
<feature type="transmembrane region" description="Helical" evidence="6">
    <location>
        <begin position="289"/>
        <end position="309"/>
    </location>
</feature>
<dbReference type="InterPro" id="IPR036866">
    <property type="entry name" value="RibonucZ/Hydroxyglut_hydro"/>
</dbReference>
<dbReference type="Gene3D" id="3.60.15.10">
    <property type="entry name" value="Ribonuclease Z/Hydroxyacylglutathione hydrolase-like"/>
    <property type="match status" value="1"/>
</dbReference>
<dbReference type="RefSeq" id="WP_343875913.1">
    <property type="nucleotide sequence ID" value="NZ_BAAAIX010000034.1"/>
</dbReference>
<dbReference type="CDD" id="cd07731">
    <property type="entry name" value="ComA-like_MBL-fold"/>
    <property type="match status" value="1"/>
</dbReference>
<gene>
    <name evidence="8" type="ORF">ACFSCS_15025</name>
</gene>
<keyword evidence="5 6" id="KW-0472">Membrane</keyword>
<dbReference type="InterPro" id="IPR035681">
    <property type="entry name" value="ComA-like_MBL"/>
</dbReference>
<dbReference type="InterPro" id="IPR004477">
    <property type="entry name" value="ComEC_N"/>
</dbReference>
<keyword evidence="3 6" id="KW-0812">Transmembrane</keyword>
<dbReference type="SMART" id="SM00849">
    <property type="entry name" value="Lactamase_B"/>
    <property type="match status" value="1"/>
</dbReference>
<dbReference type="NCBIfam" id="TIGR00360">
    <property type="entry name" value="ComEC_N-term"/>
    <property type="match status" value="1"/>
</dbReference>
<feature type="domain" description="Metallo-beta-lactamase" evidence="7">
    <location>
        <begin position="520"/>
        <end position="719"/>
    </location>
</feature>
<dbReference type="PANTHER" id="PTHR30619">
    <property type="entry name" value="DNA INTERNALIZATION/COMPETENCE PROTEIN COMEC/REC2"/>
    <property type="match status" value="1"/>
</dbReference>
<dbReference type="PANTHER" id="PTHR30619:SF1">
    <property type="entry name" value="RECOMBINATION PROTEIN 2"/>
    <property type="match status" value="1"/>
</dbReference>
<feature type="transmembrane region" description="Helical" evidence="6">
    <location>
        <begin position="266"/>
        <end position="282"/>
    </location>
</feature>
<organism evidence="8 9">
    <name type="scientific">Luteococcus peritonei</name>
    <dbReference type="NCBI Taxonomy" id="88874"/>
    <lineage>
        <taxon>Bacteria</taxon>
        <taxon>Bacillati</taxon>
        <taxon>Actinomycetota</taxon>
        <taxon>Actinomycetes</taxon>
        <taxon>Propionibacteriales</taxon>
        <taxon>Propionibacteriaceae</taxon>
        <taxon>Luteococcus</taxon>
    </lineage>
</organism>
<sequence>MDLRLLPLAAAGWAGAWWGTAPEVRTAAALCAVVPVVLFWGRHRGLTRRGLAAVLVCLACAASGLGREHRLDSSTVAQLARERAVVRAVVVVDGDVVLHPRRGVMPPMALVQARMVQLDGRGRRVLQQLPLTVRASGELAEALAGCAAGERIQLEGRLSQRENGRPVAALLQVRAPPLELAPPSPGARAVNALRRGLHDAMRHSPAQQAGLLPSLVVGDTAGLDESLEEDFRSTGLTHLTAVSGTNLTLTLVFLLGAARWAGLTGWPVRGLGLLGVLAFVTVCRAEPSVLRAGAMGLVALAGLGLAGGRGRGLRHLCLAVWLLVLVDPWLARSLGFALSALATGGILWWGQRWTRAMAWAPGWLAESVVVPLAAQLATQAVVTSISGEVSVVGLAANALAGPFVGPATVLGLAAMIVAPLWSGLASVLGWVAGWCVQPIIWTATTLAALPAATWRWPAQPVLVLLLGVLCLLVAPAVPWLLARRWACLLLCLVLCLACIREPRPLGWPGDWQVAFCDVGQGDATVLRAGDGQAVVVDTGPPGGDVVDCLRRLGVRGVPLLVLTHYHDDHIGSLRELLQALPVGAVLLNPMESPAAAAARTRRSAEARAIRIEMAVVGQQFRIGQVGWTTVGVGARAVLASMGEGESSQDNDSSTVGLVQVGTLRLVIGGDVEPAGQQRVVAQGWQPGVEVLKMPHHGSSRQDERFWCESGAVLAVASAGFRNDYGHPAPAALRLAQRCGMQVVRTDLGGTITVWRDGDRLEVRRQREGPP</sequence>
<keyword evidence="2" id="KW-1003">Cell membrane</keyword>
<dbReference type="InterPro" id="IPR052159">
    <property type="entry name" value="Competence_DNA_uptake"/>
</dbReference>
<evidence type="ECO:0000313" key="9">
    <source>
        <dbReference type="Proteomes" id="UP001597326"/>
    </source>
</evidence>
<keyword evidence="4 6" id="KW-1133">Transmembrane helix</keyword>